<evidence type="ECO:0000313" key="2">
    <source>
        <dbReference type="Proteomes" id="UP000179807"/>
    </source>
</evidence>
<dbReference type="RefSeq" id="XP_068364404.1">
    <property type="nucleotide sequence ID" value="XM_068500752.1"/>
</dbReference>
<protein>
    <submittedName>
        <fullName evidence="1">Uncharacterized protein</fullName>
    </submittedName>
</protein>
<dbReference type="Proteomes" id="UP000179807">
    <property type="component" value="Unassembled WGS sequence"/>
</dbReference>
<comment type="caution">
    <text evidence="1">The sequence shown here is derived from an EMBL/GenBank/DDBJ whole genome shotgun (WGS) entry which is preliminary data.</text>
</comment>
<keyword evidence="2" id="KW-1185">Reference proteome</keyword>
<sequence length="155" mass="17650">MDKTFLTRAKTASGIRLNEKPLGNPSQCRVSKCVFTAFGKRKKNNIHFSVYSLNLKNQSNICGSNVSRMKENKNKDFFPSSRKPPPKNIWQPISFNQKDLNTQVPESLPSPSAFYPTDRARPKLLPENLDLVFGHSDFSPSCRKYMNGKPNNTRK</sequence>
<dbReference type="VEuPathDB" id="TrichDB:TRFO_19367"/>
<dbReference type="EMBL" id="MLAK01000592">
    <property type="protein sequence ID" value="OHT11268.1"/>
    <property type="molecule type" value="Genomic_DNA"/>
</dbReference>
<name>A0A1J4KN97_9EUKA</name>
<evidence type="ECO:0000313" key="1">
    <source>
        <dbReference type="EMBL" id="OHT11268.1"/>
    </source>
</evidence>
<organism evidence="1 2">
    <name type="scientific">Tritrichomonas foetus</name>
    <dbReference type="NCBI Taxonomy" id="1144522"/>
    <lineage>
        <taxon>Eukaryota</taxon>
        <taxon>Metamonada</taxon>
        <taxon>Parabasalia</taxon>
        <taxon>Tritrichomonadida</taxon>
        <taxon>Tritrichomonadidae</taxon>
        <taxon>Tritrichomonas</taxon>
    </lineage>
</organism>
<accession>A0A1J4KN97</accession>
<dbReference type="GeneID" id="94835456"/>
<reference evidence="1" key="1">
    <citation type="submission" date="2016-10" db="EMBL/GenBank/DDBJ databases">
        <authorList>
            <person name="Benchimol M."/>
            <person name="Almeida L.G."/>
            <person name="Vasconcelos A.T."/>
            <person name="Perreira-Neves A."/>
            <person name="Rosa I.A."/>
            <person name="Tasca T."/>
            <person name="Bogo M.R."/>
            <person name="de Souza W."/>
        </authorList>
    </citation>
    <scope>NUCLEOTIDE SEQUENCE [LARGE SCALE GENOMIC DNA]</scope>
    <source>
        <strain evidence="1">K</strain>
    </source>
</reference>
<dbReference type="AlphaFoldDB" id="A0A1J4KN97"/>
<gene>
    <name evidence="1" type="ORF">TRFO_19367</name>
</gene>
<proteinExistence type="predicted"/>